<evidence type="ECO:0000256" key="3">
    <source>
        <dbReference type="ARBA" id="ARBA00017057"/>
    </source>
</evidence>
<dbReference type="Pfam" id="PF06703">
    <property type="entry name" value="SPC25"/>
    <property type="match status" value="1"/>
</dbReference>
<evidence type="ECO:0000256" key="5">
    <source>
        <dbReference type="ARBA" id="ARBA00022824"/>
    </source>
</evidence>
<dbReference type="EMBL" id="DS995707">
    <property type="protein sequence ID" value="EEQ34784.1"/>
    <property type="molecule type" value="Genomic_DNA"/>
</dbReference>
<evidence type="ECO:0000256" key="2">
    <source>
        <dbReference type="ARBA" id="ARBA00007324"/>
    </source>
</evidence>
<dbReference type="eggNOG" id="ENOG502S2C7">
    <property type="taxonomic scope" value="Eukaryota"/>
</dbReference>
<proteinExistence type="inferred from homology"/>
<evidence type="ECO:0000256" key="9">
    <source>
        <dbReference type="SAM" id="Phobius"/>
    </source>
</evidence>
<evidence type="ECO:0000256" key="1">
    <source>
        <dbReference type="ARBA" id="ARBA00004477"/>
    </source>
</evidence>
<evidence type="ECO:0000256" key="7">
    <source>
        <dbReference type="ARBA" id="ARBA00023136"/>
    </source>
</evidence>
<comment type="function">
    <text evidence="8">Component of the signal peptidase complex (SPC) which catalyzes the cleavage of N-terminal signal sequences from nascent proteins as they are translocated into the lumen of the endoplasmic reticulum. Enhances the enzymatic activity of SPC and facilitates the interactions between different components of the translocation site.</text>
</comment>
<dbReference type="PANTHER" id="PTHR13085">
    <property type="entry name" value="MICROSOMAL SIGNAL PEPTIDASE 25 KDA SUBUNIT"/>
    <property type="match status" value="1"/>
</dbReference>
<keyword evidence="11" id="KW-1185">Reference proteome</keyword>
<dbReference type="OrthoDB" id="29558at2759"/>
<dbReference type="Proteomes" id="UP000002035">
    <property type="component" value="Unassembled WGS sequence"/>
</dbReference>
<evidence type="ECO:0000313" key="10">
    <source>
        <dbReference type="EMBL" id="EEQ34784.1"/>
    </source>
</evidence>
<keyword evidence="6 9" id="KW-1133">Transmembrane helix</keyword>
<dbReference type="OMA" id="KHACDDA"/>
<dbReference type="RefSeq" id="XP_002843820.1">
    <property type="nucleotide sequence ID" value="XM_002843774.1"/>
</dbReference>
<dbReference type="VEuPathDB" id="FungiDB:MCYG_07603"/>
<dbReference type="PANTHER" id="PTHR13085:SF0">
    <property type="entry name" value="SIGNAL PEPTIDASE COMPLEX SUBUNIT 2"/>
    <property type="match status" value="1"/>
</dbReference>
<keyword evidence="7 9" id="KW-0472">Membrane</keyword>
<dbReference type="GO" id="GO:0006465">
    <property type="term" value="P:signal peptide processing"/>
    <property type="evidence" value="ECO:0007669"/>
    <property type="project" value="InterPro"/>
</dbReference>
<dbReference type="AlphaFoldDB" id="C5FWU4"/>
<dbReference type="HOGENOM" id="CLU_089740_1_0_1"/>
<dbReference type="GO" id="GO:0045047">
    <property type="term" value="P:protein targeting to ER"/>
    <property type="evidence" value="ECO:0007669"/>
    <property type="project" value="TreeGrafter"/>
</dbReference>
<keyword evidence="5" id="KW-0256">Endoplasmic reticulum</keyword>
<feature type="transmembrane region" description="Helical" evidence="9">
    <location>
        <begin position="78"/>
        <end position="99"/>
    </location>
</feature>
<dbReference type="GO" id="GO:0005787">
    <property type="term" value="C:signal peptidase complex"/>
    <property type="evidence" value="ECO:0007669"/>
    <property type="project" value="InterPro"/>
</dbReference>
<keyword evidence="4 9" id="KW-0812">Transmembrane</keyword>
<accession>C5FWU4</accession>
<name>C5FWU4_ARTOC</name>
<sequence length="188" mass="21013">MPLNSPAPVPVYSSTDLKNTSDDAITTYLTLGLPKPNRFVAINTKSDIRLILGYSAVTIAGVSFYFDYMKGWQFTVPWMIYAVVAYFILNTAYTAWIWLVESGQVFEGTTSKGETLQISSLSKKFSPTYKLHVRHTSSSGNIVEEKTIEAPFARWFSADGTLQFEPFSEWLKREIKLVGASSLEGPSK</sequence>
<dbReference type="InterPro" id="IPR009582">
    <property type="entry name" value="Spc2/SPCS2"/>
</dbReference>
<dbReference type="STRING" id="554155.C5FWU4"/>
<organism evidence="10 11">
    <name type="scientific">Arthroderma otae (strain ATCC MYA-4605 / CBS 113480)</name>
    <name type="common">Microsporum canis</name>
    <dbReference type="NCBI Taxonomy" id="554155"/>
    <lineage>
        <taxon>Eukaryota</taxon>
        <taxon>Fungi</taxon>
        <taxon>Dikarya</taxon>
        <taxon>Ascomycota</taxon>
        <taxon>Pezizomycotina</taxon>
        <taxon>Eurotiomycetes</taxon>
        <taxon>Eurotiomycetidae</taxon>
        <taxon>Onygenales</taxon>
        <taxon>Arthrodermataceae</taxon>
        <taxon>Microsporum</taxon>
    </lineage>
</organism>
<feature type="transmembrane region" description="Helical" evidence="9">
    <location>
        <begin position="48"/>
        <end position="66"/>
    </location>
</feature>
<comment type="subcellular location">
    <subcellularLocation>
        <location evidence="1">Endoplasmic reticulum membrane</location>
        <topology evidence="1">Multi-pass membrane protein</topology>
    </subcellularLocation>
</comment>
<comment type="similarity">
    <text evidence="2">Belongs to the SPCS2 family.</text>
</comment>
<evidence type="ECO:0000256" key="6">
    <source>
        <dbReference type="ARBA" id="ARBA00022989"/>
    </source>
</evidence>
<gene>
    <name evidence="10" type="ORF">MCYG_07603</name>
</gene>
<dbReference type="GeneID" id="9226765"/>
<evidence type="ECO:0000256" key="4">
    <source>
        <dbReference type="ARBA" id="ARBA00022692"/>
    </source>
</evidence>
<reference evidence="11" key="1">
    <citation type="journal article" date="2012" name="MBio">
        <title>Comparative genome analysis of Trichophyton rubrum and related dermatophytes reveals candidate genes involved in infection.</title>
        <authorList>
            <person name="Martinez D.A."/>
            <person name="Oliver B.G."/>
            <person name="Graeser Y."/>
            <person name="Goldberg J.M."/>
            <person name="Li W."/>
            <person name="Martinez-Rossi N.M."/>
            <person name="Monod M."/>
            <person name="Shelest E."/>
            <person name="Barton R.C."/>
            <person name="Birch E."/>
            <person name="Brakhage A.A."/>
            <person name="Chen Z."/>
            <person name="Gurr S.J."/>
            <person name="Heiman D."/>
            <person name="Heitman J."/>
            <person name="Kosti I."/>
            <person name="Rossi A."/>
            <person name="Saif S."/>
            <person name="Samalova M."/>
            <person name="Saunders C.W."/>
            <person name="Shea T."/>
            <person name="Summerbell R.C."/>
            <person name="Xu J."/>
            <person name="Young S."/>
            <person name="Zeng Q."/>
            <person name="Birren B.W."/>
            <person name="Cuomo C.A."/>
            <person name="White T.C."/>
        </authorList>
    </citation>
    <scope>NUCLEOTIDE SEQUENCE [LARGE SCALE GENOMIC DNA]</scope>
    <source>
        <strain evidence="11">ATCC MYA-4605 / CBS 113480</strain>
    </source>
</reference>
<evidence type="ECO:0000313" key="11">
    <source>
        <dbReference type="Proteomes" id="UP000002035"/>
    </source>
</evidence>
<evidence type="ECO:0000256" key="8">
    <source>
        <dbReference type="ARBA" id="ARBA00045608"/>
    </source>
</evidence>
<protein>
    <recommendedName>
        <fullName evidence="3">Signal peptidase complex subunit 2</fullName>
    </recommendedName>
</protein>